<dbReference type="SUPFAM" id="SSF49785">
    <property type="entry name" value="Galactose-binding domain-like"/>
    <property type="match status" value="1"/>
</dbReference>
<organism evidence="7">
    <name type="scientific">human gut metagenome</name>
    <dbReference type="NCBI Taxonomy" id="408170"/>
    <lineage>
        <taxon>unclassified sequences</taxon>
        <taxon>metagenomes</taxon>
        <taxon>organismal metagenomes</taxon>
    </lineage>
</organism>
<comment type="catalytic activity">
    <reaction evidence="1">
        <text>Hydrolysis of terminal non-reducing beta-D-galactose residues in beta-D-galactosides.</text>
        <dbReference type="EC" id="3.2.1.23"/>
    </reaction>
</comment>
<evidence type="ECO:0000256" key="1">
    <source>
        <dbReference type="ARBA" id="ARBA00001412"/>
    </source>
</evidence>
<dbReference type="InterPro" id="IPR006104">
    <property type="entry name" value="Glyco_hydro_2_N"/>
</dbReference>
<reference evidence="7" key="1">
    <citation type="submission" date="2013-12" db="EMBL/GenBank/DDBJ databases">
        <title>A Varibaculum cambriense genome reconstructed from a premature infant gut community with otherwise low bacterial novelty that shifts toward anaerobic metabolism during the third week of life.</title>
        <authorList>
            <person name="Brown C.T."/>
            <person name="Sharon I."/>
            <person name="Thomas B.C."/>
            <person name="Castelle C.J."/>
            <person name="Morowitz M.J."/>
            <person name="Banfield J.F."/>
        </authorList>
    </citation>
    <scope>NUCLEOTIDE SEQUENCE</scope>
</reference>
<dbReference type="InterPro" id="IPR008979">
    <property type="entry name" value="Galactose-bd-like_sf"/>
</dbReference>
<gene>
    <name evidence="7" type="ORF">Q604_UNBC08187G0001</name>
</gene>
<dbReference type="Gene3D" id="2.60.120.260">
    <property type="entry name" value="Galactose-binding domain-like"/>
    <property type="match status" value="1"/>
</dbReference>
<evidence type="ECO:0000256" key="5">
    <source>
        <dbReference type="ARBA" id="ARBA00023295"/>
    </source>
</evidence>
<dbReference type="AlphaFoldDB" id="W1Y4X4"/>
<evidence type="ECO:0000256" key="3">
    <source>
        <dbReference type="ARBA" id="ARBA00012756"/>
    </source>
</evidence>
<evidence type="ECO:0000259" key="6">
    <source>
        <dbReference type="Pfam" id="PF02837"/>
    </source>
</evidence>
<proteinExistence type="inferred from homology"/>
<dbReference type="PANTHER" id="PTHR46323:SF2">
    <property type="entry name" value="BETA-GALACTOSIDASE"/>
    <property type="match status" value="1"/>
</dbReference>
<comment type="similarity">
    <text evidence="2">Belongs to the glycosyl hydrolase 2 family.</text>
</comment>
<dbReference type="PANTHER" id="PTHR46323">
    <property type="entry name" value="BETA-GALACTOSIDASE"/>
    <property type="match status" value="1"/>
</dbReference>
<feature type="non-terminal residue" evidence="7">
    <location>
        <position position="1"/>
    </location>
</feature>
<evidence type="ECO:0000313" key="7">
    <source>
        <dbReference type="EMBL" id="ETJ37597.1"/>
    </source>
</evidence>
<dbReference type="InterPro" id="IPR050347">
    <property type="entry name" value="Bact_Beta-galactosidase"/>
</dbReference>
<sequence length="103" mass="11526">APEAVPESWLECDLPEADTVVVPSNWQMHGYDAPIYTNVTYPITVNPPFVPTENPTGCYSLTFNVDESWLQEGQRRIIADSRGGGLRRLRIQRQGIHPASPSF</sequence>
<accession>W1Y4X4</accession>
<comment type="caution">
    <text evidence="7">The sequence shown here is derived from an EMBL/GenBank/DDBJ whole genome shotgun (WGS) entry which is preliminary data.</text>
</comment>
<feature type="domain" description="Glycosyl hydrolases family 2 sugar binding" evidence="6">
    <location>
        <begin position="1"/>
        <end position="81"/>
    </location>
</feature>
<dbReference type="EC" id="3.2.1.23" evidence="3"/>
<dbReference type="EMBL" id="AZMM01008187">
    <property type="protein sequence ID" value="ETJ37597.1"/>
    <property type="molecule type" value="Genomic_DNA"/>
</dbReference>
<evidence type="ECO:0000256" key="4">
    <source>
        <dbReference type="ARBA" id="ARBA00022801"/>
    </source>
</evidence>
<evidence type="ECO:0000256" key="2">
    <source>
        <dbReference type="ARBA" id="ARBA00007401"/>
    </source>
</evidence>
<name>W1Y4X4_9ZZZZ</name>
<dbReference type="GO" id="GO:0005990">
    <property type="term" value="P:lactose catabolic process"/>
    <property type="evidence" value="ECO:0007669"/>
    <property type="project" value="TreeGrafter"/>
</dbReference>
<keyword evidence="5" id="KW-0326">Glycosidase</keyword>
<dbReference type="Pfam" id="PF02837">
    <property type="entry name" value="Glyco_hydro_2_N"/>
    <property type="match status" value="1"/>
</dbReference>
<feature type="non-terminal residue" evidence="7">
    <location>
        <position position="103"/>
    </location>
</feature>
<dbReference type="GO" id="GO:0004565">
    <property type="term" value="F:beta-galactosidase activity"/>
    <property type="evidence" value="ECO:0007669"/>
    <property type="project" value="UniProtKB-EC"/>
</dbReference>
<keyword evidence="4" id="KW-0378">Hydrolase</keyword>
<dbReference type="GO" id="GO:0009341">
    <property type="term" value="C:beta-galactosidase complex"/>
    <property type="evidence" value="ECO:0007669"/>
    <property type="project" value="TreeGrafter"/>
</dbReference>
<protein>
    <recommendedName>
        <fullName evidence="3">beta-galactosidase</fullName>
        <ecNumber evidence="3">3.2.1.23</ecNumber>
    </recommendedName>
</protein>